<reference evidence="6" key="1">
    <citation type="journal article" date="2019" name="Int. J. Syst. Evol. Microbiol.">
        <title>The Global Catalogue of Microorganisms (GCM) 10K type strain sequencing project: providing services to taxonomists for standard genome sequencing and annotation.</title>
        <authorList>
            <consortium name="The Broad Institute Genomics Platform"/>
            <consortium name="The Broad Institute Genome Sequencing Center for Infectious Disease"/>
            <person name="Wu L."/>
            <person name="Ma J."/>
        </authorList>
    </citation>
    <scope>NUCLEOTIDE SEQUENCE [LARGE SCALE GENOMIC DNA]</scope>
    <source>
        <strain evidence="6">CCUG 57508</strain>
    </source>
</reference>
<dbReference type="PANTHER" id="PTHR11022">
    <property type="entry name" value="PEPTIDOGLYCAN RECOGNITION PROTEIN"/>
    <property type="match status" value="1"/>
</dbReference>
<dbReference type="InterPro" id="IPR036505">
    <property type="entry name" value="Amidase/PGRP_sf"/>
</dbReference>
<keyword evidence="5" id="KW-0378">Hydrolase</keyword>
<organism evidence="5 6">
    <name type="scientific">Terrabacter terrigena</name>
    <dbReference type="NCBI Taxonomy" id="574718"/>
    <lineage>
        <taxon>Bacteria</taxon>
        <taxon>Bacillati</taxon>
        <taxon>Actinomycetota</taxon>
        <taxon>Actinomycetes</taxon>
        <taxon>Micrococcales</taxon>
        <taxon>Intrasporangiaceae</taxon>
        <taxon>Terrabacter</taxon>
    </lineage>
</organism>
<evidence type="ECO:0000256" key="1">
    <source>
        <dbReference type="ARBA" id="ARBA00007553"/>
    </source>
</evidence>
<dbReference type="Gene3D" id="3.40.80.10">
    <property type="entry name" value="Peptidoglycan recognition protein-like"/>
    <property type="match status" value="1"/>
</dbReference>
<evidence type="ECO:0000313" key="6">
    <source>
        <dbReference type="Proteomes" id="UP001597046"/>
    </source>
</evidence>
<evidence type="ECO:0000313" key="5">
    <source>
        <dbReference type="EMBL" id="MFD1054146.1"/>
    </source>
</evidence>
<proteinExistence type="inferred from homology"/>
<name>A0ABW3MU54_9MICO</name>
<dbReference type="SMART" id="SM00701">
    <property type="entry name" value="PGRP"/>
    <property type="match status" value="1"/>
</dbReference>
<evidence type="ECO:0000259" key="4">
    <source>
        <dbReference type="SMART" id="SM00701"/>
    </source>
</evidence>
<accession>A0ABW3MU54</accession>
<dbReference type="EC" id="3.5.1.28" evidence="5"/>
<gene>
    <name evidence="5" type="ORF">ACFQ2V_07505</name>
</gene>
<dbReference type="InterPro" id="IPR002502">
    <property type="entry name" value="Amidase_domain"/>
</dbReference>
<dbReference type="PANTHER" id="PTHR11022:SF41">
    <property type="entry name" value="PEPTIDOGLYCAN-RECOGNITION PROTEIN LC-RELATED"/>
    <property type="match status" value="1"/>
</dbReference>
<feature type="region of interest" description="Disordered" evidence="2">
    <location>
        <begin position="41"/>
        <end position="66"/>
    </location>
</feature>
<feature type="region of interest" description="Disordered" evidence="2">
    <location>
        <begin position="107"/>
        <end position="134"/>
    </location>
</feature>
<dbReference type="EMBL" id="JBHTKH010000003">
    <property type="protein sequence ID" value="MFD1054146.1"/>
    <property type="molecule type" value="Genomic_DNA"/>
</dbReference>
<dbReference type="SMART" id="SM00644">
    <property type="entry name" value="Ami_2"/>
    <property type="match status" value="1"/>
</dbReference>
<dbReference type="InterPro" id="IPR015510">
    <property type="entry name" value="PGRP"/>
</dbReference>
<dbReference type="Pfam" id="PF01510">
    <property type="entry name" value="Amidase_2"/>
    <property type="match status" value="1"/>
</dbReference>
<evidence type="ECO:0000256" key="2">
    <source>
        <dbReference type="SAM" id="MobiDB-lite"/>
    </source>
</evidence>
<dbReference type="InterPro" id="IPR006619">
    <property type="entry name" value="PGRP_domain_met/bac"/>
</dbReference>
<dbReference type="CDD" id="cd06583">
    <property type="entry name" value="PGRP"/>
    <property type="match status" value="1"/>
</dbReference>
<comment type="caution">
    <text evidence="5">The sequence shown here is derived from an EMBL/GenBank/DDBJ whole genome shotgun (WGS) entry which is preliminary data.</text>
</comment>
<dbReference type="Proteomes" id="UP001597046">
    <property type="component" value="Unassembled WGS sequence"/>
</dbReference>
<keyword evidence="6" id="KW-1185">Reference proteome</keyword>
<feature type="domain" description="Peptidoglycan recognition protein family" evidence="4">
    <location>
        <begin position="158"/>
        <end position="306"/>
    </location>
</feature>
<sequence>MSRSGTKFDVMGVTYQGTAPAGLTVEARTHAKDGWSSWIGLDVDDGHGPDPGTAESGRARAGTDPLTAAGSDAVQVRVLSDGGAAPRNLALSLVDAKSAASDAAVAASPVGTSTTSDGTATAPGGATPSGARTAAASTSAVSTASTASTASVASVPQPTIVSRAQWGADDRMMPCQPDALGGFKAAAVHHTVNANDYTAAQAPGLVRGIYAYHTQTHGWCDIGYNFLVDRFGRIYEGRKGGLTGFTQGAHAGGFNEETFGVSVIGTFTSVRFPAAVTSAVSRTIAWQADRSGFNPASSVVLTSNGSSRYDAGVRVTKPRVMGHRDLSLTSCPGDAAYPQVASIRSSAAATWRAYQYVVGKSVFVPVTPHRVLDTRTGLGTTKRPVPANTSVVLKVPGLPSSATAVTLNVTALDATAPTTVTAYPANMSRRLTANLNLVPGRLVTTQVTVGVAPGGTVRLYNARGSVNLVADLDGYFRTGTGAGYTAYVRPSRLVDTRTGHGAPRLKVTPSRPATFTVPGLPSGTRAVTFNLTALNVSTPAYVTAYRAGWTRPGVPHLYVGDRGPVANLVTIPVDSTGRVTLTVSQGQLDLVVDAAGYYADGRGARFVAVAPRRVLDTRVGWGVAARAPLAAGRAATFGIPSTTYAVTGAALSTSGISTAYGWVSLYRSGQSPPATSTLSTMPGRTITNPASTGTAGGGLVNVYNAAGSTHVISDLMGYYTS</sequence>
<dbReference type="GO" id="GO:0008745">
    <property type="term" value="F:N-acetylmuramoyl-L-alanine amidase activity"/>
    <property type="evidence" value="ECO:0007669"/>
    <property type="project" value="UniProtKB-EC"/>
</dbReference>
<dbReference type="SUPFAM" id="SSF55846">
    <property type="entry name" value="N-acetylmuramoyl-L-alanine amidase-like"/>
    <property type="match status" value="1"/>
</dbReference>
<dbReference type="RefSeq" id="WP_386052037.1">
    <property type="nucleotide sequence ID" value="NZ_JBHTKH010000003.1"/>
</dbReference>
<evidence type="ECO:0000259" key="3">
    <source>
        <dbReference type="SMART" id="SM00644"/>
    </source>
</evidence>
<protein>
    <submittedName>
        <fullName evidence="5">N-acetylmuramoyl-L-alanine amidase</fullName>
        <ecNumber evidence="5">3.5.1.28</ecNumber>
    </submittedName>
</protein>
<comment type="similarity">
    <text evidence="1">Belongs to the N-acetylmuramoyl-L-alanine amidase 2 family.</text>
</comment>
<feature type="domain" description="N-acetylmuramoyl-L-alanine amidase" evidence="3">
    <location>
        <begin position="172"/>
        <end position="333"/>
    </location>
</feature>